<dbReference type="Proteomes" id="UP001152607">
    <property type="component" value="Unassembled WGS sequence"/>
</dbReference>
<gene>
    <name evidence="3" type="ORF">PDIGIT_LOCUS14870</name>
</gene>
<feature type="transmembrane region" description="Helical" evidence="2">
    <location>
        <begin position="59"/>
        <end position="80"/>
    </location>
</feature>
<organism evidence="3 4">
    <name type="scientific">Periconia digitata</name>
    <dbReference type="NCBI Taxonomy" id="1303443"/>
    <lineage>
        <taxon>Eukaryota</taxon>
        <taxon>Fungi</taxon>
        <taxon>Dikarya</taxon>
        <taxon>Ascomycota</taxon>
        <taxon>Pezizomycotina</taxon>
        <taxon>Dothideomycetes</taxon>
        <taxon>Pleosporomycetidae</taxon>
        <taxon>Pleosporales</taxon>
        <taxon>Massarineae</taxon>
        <taxon>Periconiaceae</taxon>
        <taxon>Periconia</taxon>
    </lineage>
</organism>
<dbReference type="OrthoDB" id="4156595at2759"/>
<evidence type="ECO:0000256" key="1">
    <source>
        <dbReference type="SAM" id="MobiDB-lite"/>
    </source>
</evidence>
<feature type="transmembrane region" description="Helical" evidence="2">
    <location>
        <begin position="206"/>
        <end position="229"/>
    </location>
</feature>
<feature type="compositionally biased region" description="Low complexity" evidence="1">
    <location>
        <begin position="1"/>
        <end position="12"/>
    </location>
</feature>
<keyword evidence="2" id="KW-0812">Transmembrane</keyword>
<reference evidence="3" key="1">
    <citation type="submission" date="2023-01" db="EMBL/GenBank/DDBJ databases">
        <authorList>
            <person name="Van Ghelder C."/>
            <person name="Rancurel C."/>
        </authorList>
    </citation>
    <scope>NUCLEOTIDE SEQUENCE</scope>
    <source>
        <strain evidence="3">CNCM I-4278</strain>
    </source>
</reference>
<comment type="caution">
    <text evidence="3">The sequence shown here is derived from an EMBL/GenBank/DDBJ whole genome shotgun (WGS) entry which is preliminary data.</text>
</comment>
<keyword evidence="2" id="KW-0472">Membrane</keyword>
<protein>
    <submittedName>
        <fullName evidence="3">Uncharacterized protein</fullName>
    </submittedName>
</protein>
<dbReference type="EMBL" id="CAOQHR010000012">
    <property type="protein sequence ID" value="CAI6341670.1"/>
    <property type="molecule type" value="Genomic_DNA"/>
</dbReference>
<sequence>MEPMHQQQQQLPPFSPPRSRPSRTKKQHDRDPFLAIDDTSNIHVTSPAHTHDDPHEESLLVRIILTPILFTSFLLSLFLINRSDRIRRTHRSDTTTAKFSSSSWPLLTSYLSPSSWFDLSPEPYQEDLPDSSIDTREQRRDSHHTDFPISYDGAVSDREAKEVEEDGEREKRKRGKGNARPWHLRKKVRKVTKLEMEDAFAMRRRVIAGMLIVWVVALYACWRAIMWLATML</sequence>
<feature type="region of interest" description="Disordered" evidence="1">
    <location>
        <begin position="1"/>
        <end position="53"/>
    </location>
</feature>
<feature type="region of interest" description="Disordered" evidence="1">
    <location>
        <begin position="125"/>
        <end position="179"/>
    </location>
</feature>
<feature type="compositionally biased region" description="Basic and acidic residues" evidence="1">
    <location>
        <begin position="133"/>
        <end position="146"/>
    </location>
</feature>
<keyword evidence="2" id="KW-1133">Transmembrane helix</keyword>
<evidence type="ECO:0000313" key="4">
    <source>
        <dbReference type="Proteomes" id="UP001152607"/>
    </source>
</evidence>
<keyword evidence="4" id="KW-1185">Reference proteome</keyword>
<name>A0A9W4UT23_9PLEO</name>
<evidence type="ECO:0000256" key="2">
    <source>
        <dbReference type="SAM" id="Phobius"/>
    </source>
</evidence>
<dbReference type="AlphaFoldDB" id="A0A9W4UT23"/>
<proteinExistence type="predicted"/>
<feature type="compositionally biased region" description="Polar residues" evidence="1">
    <location>
        <begin position="38"/>
        <end position="48"/>
    </location>
</feature>
<evidence type="ECO:0000313" key="3">
    <source>
        <dbReference type="EMBL" id="CAI6341670.1"/>
    </source>
</evidence>
<accession>A0A9W4UT23</accession>